<evidence type="ECO:0000313" key="2">
    <source>
        <dbReference type="Proteomes" id="UP000219193"/>
    </source>
</evidence>
<gene>
    <name evidence="1" type="ORF">SAMN06296241_3139</name>
</gene>
<keyword evidence="2" id="KW-1185">Reference proteome</keyword>
<reference evidence="2" key="1">
    <citation type="submission" date="2017-09" db="EMBL/GenBank/DDBJ databases">
        <authorList>
            <person name="Varghese N."/>
            <person name="Submissions S."/>
        </authorList>
    </citation>
    <scope>NUCLEOTIDE SEQUENCE [LARGE SCALE GENOMIC DNA]</scope>
    <source>
        <strain evidence="2">CGMCC 1.12641</strain>
    </source>
</reference>
<evidence type="ECO:0000313" key="1">
    <source>
        <dbReference type="EMBL" id="SOC81560.1"/>
    </source>
</evidence>
<proteinExistence type="predicted"/>
<sequence>MKTYKANEELKIVLQGQGFIETSSCRDKRKGKHAFKLNRKSRKEIYFDNENIQISDW</sequence>
<protein>
    <submittedName>
        <fullName evidence="1">Uncharacterized protein</fullName>
    </submittedName>
</protein>
<dbReference type="EMBL" id="OCMF01000006">
    <property type="protein sequence ID" value="SOC81560.1"/>
    <property type="molecule type" value="Genomic_DNA"/>
</dbReference>
<dbReference type="Proteomes" id="UP000219193">
    <property type="component" value="Unassembled WGS sequence"/>
</dbReference>
<name>A0A285X8A1_9FLAO</name>
<accession>A0A285X8A1</accession>
<organism evidence="1 2">
    <name type="scientific">Salinimicrobium sediminis</name>
    <dbReference type="NCBI Taxonomy" id="1343891"/>
    <lineage>
        <taxon>Bacteria</taxon>
        <taxon>Pseudomonadati</taxon>
        <taxon>Bacteroidota</taxon>
        <taxon>Flavobacteriia</taxon>
        <taxon>Flavobacteriales</taxon>
        <taxon>Flavobacteriaceae</taxon>
        <taxon>Salinimicrobium</taxon>
    </lineage>
</organism>
<dbReference type="AlphaFoldDB" id="A0A285X8A1"/>